<organism evidence="3">
    <name type="scientific">freshwater metagenome</name>
    <dbReference type="NCBI Taxonomy" id="449393"/>
    <lineage>
        <taxon>unclassified sequences</taxon>
        <taxon>metagenomes</taxon>
        <taxon>ecological metagenomes</taxon>
    </lineage>
</organism>
<evidence type="ECO:0000313" key="2">
    <source>
        <dbReference type="EMBL" id="CAB4887447.1"/>
    </source>
</evidence>
<name>A0A6J7SF79_9ZZZZ</name>
<dbReference type="AlphaFoldDB" id="A0A6J7SF79"/>
<sequence length="190" mass="19846">MLIVGIGGTTNQSSSSDAALRLALDEVESQGAQALMVSGDLLKNLPMYDPVNPERTPEALELIAAMREASGIIISAASYHGSISGMLKNALDYAEDLALDERAYFSGMPVGSIAVAKGYQAAVNTLATLRIIVHSLRGWPTPYGCIVNTSSTEQGTGIAGAQEGLRLVASEVVHLARAFETHATIVASQS</sequence>
<dbReference type="Pfam" id="PF03358">
    <property type="entry name" value="FMN_red"/>
    <property type="match status" value="1"/>
</dbReference>
<protein>
    <submittedName>
        <fullName evidence="3">Unannotated protein</fullName>
    </submittedName>
</protein>
<dbReference type="EMBL" id="CAFBMC010000001">
    <property type="protein sequence ID" value="CAB4887447.1"/>
    <property type="molecule type" value="Genomic_DNA"/>
</dbReference>
<dbReference type="InterPro" id="IPR005025">
    <property type="entry name" value="FMN_Rdtase-like_dom"/>
</dbReference>
<dbReference type="EMBL" id="CAFBPZ010000058">
    <property type="protein sequence ID" value="CAB5039178.1"/>
    <property type="molecule type" value="Genomic_DNA"/>
</dbReference>
<accession>A0A6J7SF79</accession>
<dbReference type="InterPro" id="IPR029039">
    <property type="entry name" value="Flavoprotein-like_sf"/>
</dbReference>
<reference evidence="3" key="1">
    <citation type="submission" date="2020-05" db="EMBL/GenBank/DDBJ databases">
        <authorList>
            <person name="Chiriac C."/>
            <person name="Salcher M."/>
            <person name="Ghai R."/>
            <person name="Kavagutti S V."/>
        </authorList>
    </citation>
    <scope>NUCLEOTIDE SEQUENCE</scope>
</reference>
<gene>
    <name evidence="2" type="ORF">UFOPK3495_00038</name>
    <name evidence="3" type="ORF">UFOPK4237_00947</name>
</gene>
<dbReference type="SUPFAM" id="SSF52218">
    <property type="entry name" value="Flavoproteins"/>
    <property type="match status" value="1"/>
</dbReference>
<feature type="domain" description="NADPH-dependent FMN reductase-like" evidence="1">
    <location>
        <begin position="1"/>
        <end position="144"/>
    </location>
</feature>
<dbReference type="Gene3D" id="3.40.50.360">
    <property type="match status" value="1"/>
</dbReference>
<evidence type="ECO:0000313" key="3">
    <source>
        <dbReference type="EMBL" id="CAB5039178.1"/>
    </source>
</evidence>
<evidence type="ECO:0000259" key="1">
    <source>
        <dbReference type="Pfam" id="PF03358"/>
    </source>
</evidence>
<dbReference type="GO" id="GO:0016491">
    <property type="term" value="F:oxidoreductase activity"/>
    <property type="evidence" value="ECO:0007669"/>
    <property type="project" value="InterPro"/>
</dbReference>
<proteinExistence type="predicted"/>